<comment type="caution">
    <text evidence="1">The sequence shown here is derived from an EMBL/GenBank/DDBJ whole genome shotgun (WGS) entry which is preliminary data.</text>
</comment>
<organism evidence="1 2">
    <name type="scientific">Entomophthora muscae</name>
    <dbReference type="NCBI Taxonomy" id="34485"/>
    <lineage>
        <taxon>Eukaryota</taxon>
        <taxon>Fungi</taxon>
        <taxon>Fungi incertae sedis</taxon>
        <taxon>Zoopagomycota</taxon>
        <taxon>Entomophthoromycotina</taxon>
        <taxon>Entomophthoromycetes</taxon>
        <taxon>Entomophthorales</taxon>
        <taxon>Entomophthoraceae</taxon>
        <taxon>Entomophthora</taxon>
    </lineage>
</organism>
<dbReference type="Proteomes" id="UP001165960">
    <property type="component" value="Unassembled WGS sequence"/>
</dbReference>
<gene>
    <name evidence="1" type="ORF">DSO57_1003570</name>
</gene>
<name>A0ACC2RZG7_9FUNG</name>
<sequence>MPLAWPNSSICPPVLQELKYRVHGTFPMTGNILAGLTHAKGESEWEVTAYKDAQLVCLDLVILSGVYCVNSIELVWDVLETLPFNNVPEIFSKPGIGRGISWLGSEYGRARG</sequence>
<evidence type="ECO:0000313" key="2">
    <source>
        <dbReference type="Proteomes" id="UP001165960"/>
    </source>
</evidence>
<accession>A0ACC2RZG7</accession>
<protein>
    <submittedName>
        <fullName evidence="1">Uncharacterized protein</fullName>
    </submittedName>
</protein>
<keyword evidence="2" id="KW-1185">Reference proteome</keyword>
<reference evidence="1" key="1">
    <citation type="submission" date="2022-04" db="EMBL/GenBank/DDBJ databases">
        <title>Genome of the entomopathogenic fungus Entomophthora muscae.</title>
        <authorList>
            <person name="Elya C."/>
            <person name="Lovett B.R."/>
            <person name="Lee E."/>
            <person name="Macias A.M."/>
            <person name="Hajek A.E."/>
            <person name="De Bivort B.L."/>
            <person name="Kasson M.T."/>
            <person name="De Fine Licht H.H."/>
            <person name="Stajich J.E."/>
        </authorList>
    </citation>
    <scope>NUCLEOTIDE SEQUENCE</scope>
    <source>
        <strain evidence="1">Berkeley</strain>
    </source>
</reference>
<proteinExistence type="predicted"/>
<evidence type="ECO:0000313" key="1">
    <source>
        <dbReference type="EMBL" id="KAJ9055494.1"/>
    </source>
</evidence>
<dbReference type="EMBL" id="QTSX02006398">
    <property type="protein sequence ID" value="KAJ9055494.1"/>
    <property type="molecule type" value="Genomic_DNA"/>
</dbReference>